<name>A0ABV1HMA3_9FIRM</name>
<gene>
    <name evidence="2" type="ORF">WMO41_09825</name>
</gene>
<organism evidence="2 3">
    <name type="scientific">Ventrimonas faecis</name>
    <dbReference type="NCBI Taxonomy" id="3133170"/>
    <lineage>
        <taxon>Bacteria</taxon>
        <taxon>Bacillati</taxon>
        <taxon>Bacillota</taxon>
        <taxon>Clostridia</taxon>
        <taxon>Lachnospirales</taxon>
        <taxon>Lachnospiraceae</taxon>
        <taxon>Ventrimonas</taxon>
    </lineage>
</organism>
<keyword evidence="3" id="KW-1185">Reference proteome</keyword>
<evidence type="ECO:0000256" key="1">
    <source>
        <dbReference type="SAM" id="MobiDB-lite"/>
    </source>
</evidence>
<dbReference type="EMBL" id="JBBMFJ010000019">
    <property type="protein sequence ID" value="MEQ2563451.1"/>
    <property type="molecule type" value="Genomic_DNA"/>
</dbReference>
<proteinExistence type="predicted"/>
<dbReference type="Proteomes" id="UP001437460">
    <property type="component" value="Unassembled WGS sequence"/>
</dbReference>
<sequence>MSKMMIVAATSEKMLELMDKITIEDGVISFLASNKATAKGYPCMFSVEGKTTTASVKFEAKIKGLDEKGEMMPVEKISVYLPARFAGSVRAVAEQTDIVYMQFEEKQVTLLSQKPAIQIPVSFVEEPTKVKNPKTDAFSMSIPLEKISQYLPHMATTKSGIGFLPVLSGEGPILKMASTDRQNTMLTVDLSPTMVRFESKDRSEVKEEVYKPYVDAISTYLTINPGTLIKILACNKSYNQLGISFQFDEEHKSIIGIALKWPDAIYQLRLNTQSAVDKRMYEAAFRNTETVQYEFQANSNSLRRALNIMNAGAQKVDTVKVSFEGQTMSISDMKNDNFVSAIDVKTTAESGACFYEKLSLFMNFLKPYTEDMKIYKGWCIWTKDDENNFIHLVTLHTGPGNQQTKEEETQEEETQEDEMEENSEEDSDE</sequence>
<reference evidence="2 3" key="1">
    <citation type="submission" date="2024-03" db="EMBL/GenBank/DDBJ databases">
        <title>Human intestinal bacterial collection.</title>
        <authorList>
            <person name="Pauvert C."/>
            <person name="Hitch T.C.A."/>
            <person name="Clavel T."/>
        </authorList>
    </citation>
    <scope>NUCLEOTIDE SEQUENCE [LARGE SCALE GENOMIC DNA]</scope>
    <source>
        <strain evidence="2 3">CLA-AP-H27</strain>
    </source>
</reference>
<dbReference type="RefSeq" id="WP_349229591.1">
    <property type="nucleotide sequence ID" value="NZ_JBBMFJ010000019.1"/>
</dbReference>
<evidence type="ECO:0000313" key="2">
    <source>
        <dbReference type="EMBL" id="MEQ2563451.1"/>
    </source>
</evidence>
<accession>A0ABV1HMA3</accession>
<protein>
    <submittedName>
        <fullName evidence="2">Uncharacterized protein</fullName>
    </submittedName>
</protein>
<comment type="caution">
    <text evidence="2">The sequence shown here is derived from an EMBL/GenBank/DDBJ whole genome shotgun (WGS) entry which is preliminary data.</text>
</comment>
<feature type="region of interest" description="Disordered" evidence="1">
    <location>
        <begin position="396"/>
        <end position="429"/>
    </location>
</feature>
<feature type="compositionally biased region" description="Acidic residues" evidence="1">
    <location>
        <begin position="408"/>
        <end position="429"/>
    </location>
</feature>
<evidence type="ECO:0000313" key="3">
    <source>
        <dbReference type="Proteomes" id="UP001437460"/>
    </source>
</evidence>